<dbReference type="EMBL" id="AWXZ01000044">
    <property type="protein sequence ID" value="ESR22426.1"/>
    <property type="molecule type" value="Genomic_DNA"/>
</dbReference>
<comment type="caution">
    <text evidence="2">The sequence shown here is derived from an EMBL/GenBank/DDBJ whole genome shotgun (WGS) entry which is preliminary data.</text>
</comment>
<feature type="domain" description="DUF3616" evidence="1">
    <location>
        <begin position="49"/>
        <end position="367"/>
    </location>
</feature>
<dbReference type="Pfam" id="PF12275">
    <property type="entry name" value="DUF3616"/>
    <property type="match status" value="1"/>
</dbReference>
<dbReference type="STRING" id="631454.N177_4156"/>
<dbReference type="AlphaFoldDB" id="V4R8D4"/>
<evidence type="ECO:0000313" key="3">
    <source>
        <dbReference type="Proteomes" id="UP000017819"/>
    </source>
</evidence>
<reference evidence="2 3" key="1">
    <citation type="journal article" date="2014" name="Genome Announc.">
        <title>Draft Genome Sequence of Lutibaculum baratangense Strain AMV1T, Isolated from a Mud Volcano in Andamans, India.</title>
        <authorList>
            <person name="Singh A."/>
            <person name="Sreenivas A."/>
            <person name="Sathyanarayana Reddy G."/>
            <person name="Pinnaka A.K."/>
            <person name="Shivaji S."/>
        </authorList>
    </citation>
    <scope>NUCLEOTIDE SEQUENCE [LARGE SCALE GENOMIC DNA]</scope>
    <source>
        <strain evidence="2 3">AMV1</strain>
    </source>
</reference>
<dbReference type="InterPro" id="IPR022060">
    <property type="entry name" value="DUF3616"/>
</dbReference>
<organism evidence="2 3">
    <name type="scientific">Lutibaculum baratangense AMV1</name>
    <dbReference type="NCBI Taxonomy" id="631454"/>
    <lineage>
        <taxon>Bacteria</taxon>
        <taxon>Pseudomonadati</taxon>
        <taxon>Pseudomonadota</taxon>
        <taxon>Alphaproteobacteria</taxon>
        <taxon>Hyphomicrobiales</taxon>
        <taxon>Tepidamorphaceae</taxon>
        <taxon>Lutibaculum</taxon>
    </lineage>
</organism>
<name>V4R8D4_9HYPH</name>
<proteinExistence type="predicted"/>
<protein>
    <recommendedName>
        <fullName evidence="1">DUF3616 domain-containing protein</fullName>
    </recommendedName>
</protein>
<accession>V4R8D4</accession>
<dbReference type="RefSeq" id="WP_023434258.1">
    <property type="nucleotide sequence ID" value="NZ_AWXZ01000044.1"/>
</dbReference>
<dbReference type="OrthoDB" id="423529at2"/>
<evidence type="ECO:0000259" key="1">
    <source>
        <dbReference type="Pfam" id="PF12275"/>
    </source>
</evidence>
<dbReference type="eggNOG" id="COG0454">
    <property type="taxonomic scope" value="Bacteria"/>
</dbReference>
<sequence length="383" mass="43023">MNDAGADTPGGRDNETTVPAETAVARRQVKLELASKEHLRHVDDPLHEDISAVAKAGNSLFLACDETATVERVVRLDDDRFGNHRSFSLGDIFDLPAGPEGEMDIEGLATDSGYLWIVGSHSLKRTKPKREKKDASDALDRMTEIEREPNRYFLGRVPLLEESPGLYAPVREAGGRRAASLKLSRRKSILIEWLHDDPHLAPFFDIPSKENGFDIEGIAVKENRVWLGLRGPVFRGHGVILELELKEKSEGVLKARRIDGERRYRKHFFDTRGLGIRDLRRDGQDMLMLIGPTMALDGHCHVLRWLDATAHATSGVVHADRVEDLFELEYGLDRDHPEGIETWREGGRTMLLVVHDAPAEHRLDKGDFALWADLVDVPPRPRG</sequence>
<dbReference type="Proteomes" id="UP000017819">
    <property type="component" value="Unassembled WGS sequence"/>
</dbReference>
<keyword evidence="3" id="KW-1185">Reference proteome</keyword>
<dbReference type="PATRIC" id="fig|631454.5.peg.4100"/>
<gene>
    <name evidence="2" type="ORF">N177_4156</name>
</gene>
<evidence type="ECO:0000313" key="2">
    <source>
        <dbReference type="EMBL" id="ESR22426.1"/>
    </source>
</evidence>